<keyword evidence="3" id="KW-1185">Reference proteome</keyword>
<feature type="region of interest" description="Disordered" evidence="1">
    <location>
        <begin position="55"/>
        <end position="90"/>
    </location>
</feature>
<name>A0AAD3Y8Q1_NEPGR</name>
<organism evidence="2 3">
    <name type="scientific">Nepenthes gracilis</name>
    <name type="common">Slender pitcher plant</name>
    <dbReference type="NCBI Taxonomy" id="150966"/>
    <lineage>
        <taxon>Eukaryota</taxon>
        <taxon>Viridiplantae</taxon>
        <taxon>Streptophyta</taxon>
        <taxon>Embryophyta</taxon>
        <taxon>Tracheophyta</taxon>
        <taxon>Spermatophyta</taxon>
        <taxon>Magnoliopsida</taxon>
        <taxon>eudicotyledons</taxon>
        <taxon>Gunneridae</taxon>
        <taxon>Pentapetalae</taxon>
        <taxon>Caryophyllales</taxon>
        <taxon>Nepenthaceae</taxon>
        <taxon>Nepenthes</taxon>
    </lineage>
</organism>
<feature type="compositionally biased region" description="Basic and acidic residues" evidence="1">
    <location>
        <begin position="77"/>
        <end position="90"/>
    </location>
</feature>
<proteinExistence type="predicted"/>
<dbReference type="AlphaFoldDB" id="A0AAD3Y8Q1"/>
<sequence>MAKSKSNAPETTCPYKLIASRPLTSAANDDTPLMHQRFPARKAIGNCGTTIALLGGTNQRPSAADNQTHSLPCGQRQEGKSRVSKEKYST</sequence>
<dbReference type="Proteomes" id="UP001279734">
    <property type="component" value="Unassembled WGS sequence"/>
</dbReference>
<evidence type="ECO:0000313" key="2">
    <source>
        <dbReference type="EMBL" id="GMH32055.1"/>
    </source>
</evidence>
<comment type="caution">
    <text evidence="2">The sequence shown here is derived from an EMBL/GenBank/DDBJ whole genome shotgun (WGS) entry which is preliminary data.</text>
</comment>
<evidence type="ECO:0000313" key="3">
    <source>
        <dbReference type="Proteomes" id="UP001279734"/>
    </source>
</evidence>
<protein>
    <submittedName>
        <fullName evidence="2">Uncharacterized protein</fullName>
    </submittedName>
</protein>
<reference evidence="2" key="1">
    <citation type="submission" date="2023-05" db="EMBL/GenBank/DDBJ databases">
        <title>Nepenthes gracilis genome sequencing.</title>
        <authorList>
            <person name="Fukushima K."/>
        </authorList>
    </citation>
    <scope>NUCLEOTIDE SEQUENCE</scope>
    <source>
        <strain evidence="2">SING2019-196</strain>
    </source>
</reference>
<dbReference type="EMBL" id="BSYO01000054">
    <property type="protein sequence ID" value="GMH32055.1"/>
    <property type="molecule type" value="Genomic_DNA"/>
</dbReference>
<accession>A0AAD3Y8Q1</accession>
<evidence type="ECO:0000256" key="1">
    <source>
        <dbReference type="SAM" id="MobiDB-lite"/>
    </source>
</evidence>
<gene>
    <name evidence="2" type="ORF">Nepgr_033899</name>
</gene>
<feature type="compositionally biased region" description="Polar residues" evidence="1">
    <location>
        <begin position="56"/>
        <end position="70"/>
    </location>
</feature>